<dbReference type="InterPro" id="IPR011004">
    <property type="entry name" value="Trimer_LpxA-like_sf"/>
</dbReference>
<dbReference type="PANTHER" id="PTHR23416:SF23">
    <property type="entry name" value="ACETYLTRANSFERASE C18B11.09C-RELATED"/>
    <property type="match status" value="1"/>
</dbReference>
<dbReference type="GO" id="GO:0005829">
    <property type="term" value="C:cytosol"/>
    <property type="evidence" value="ECO:0007669"/>
    <property type="project" value="TreeGrafter"/>
</dbReference>
<reference evidence="3" key="1">
    <citation type="journal article" date="2015" name="Nature">
        <title>Complex archaea that bridge the gap between prokaryotes and eukaryotes.</title>
        <authorList>
            <person name="Spang A."/>
            <person name="Saw J.H."/>
            <person name="Jorgensen S.L."/>
            <person name="Zaremba-Niedzwiedzka K."/>
            <person name="Martijn J."/>
            <person name="Lind A.E."/>
            <person name="van Eijk R."/>
            <person name="Schleper C."/>
            <person name="Guy L."/>
            <person name="Ettema T.J."/>
        </authorList>
    </citation>
    <scope>NUCLEOTIDE SEQUENCE</scope>
</reference>
<organism evidence="3">
    <name type="scientific">marine sediment metagenome</name>
    <dbReference type="NCBI Taxonomy" id="412755"/>
    <lineage>
        <taxon>unclassified sequences</taxon>
        <taxon>metagenomes</taxon>
        <taxon>ecological metagenomes</taxon>
    </lineage>
</organism>
<sequence length="213" mass="23522">MSVDEHIERLNFNTKWKEEEYKKNIEVFGPRNAAHYKHIGKNVVISPLAKLICTENISIGDYSAIDDFSFICALSPVNIGKYTHISPFVSIVGKGGMTLEDHACLTCGVRIITSSADLEGYHGSAKTPIEYKNPVVGHVHIGKDAFIGTNAIIMQGVKIGEGAVLAAGAIATKDLEPWTVYMGQPAKPFRKRKRIPKDYIQNEINRLYDGTKC</sequence>
<dbReference type="AlphaFoldDB" id="A0A0F9EDU0"/>
<dbReference type="EMBL" id="LAZR01037444">
    <property type="protein sequence ID" value="KKL22188.1"/>
    <property type="molecule type" value="Genomic_DNA"/>
</dbReference>
<evidence type="ECO:0008006" key="4">
    <source>
        <dbReference type="Google" id="ProtNLM"/>
    </source>
</evidence>
<proteinExistence type="inferred from homology"/>
<comment type="similarity">
    <text evidence="1">Belongs to the transferase hexapeptide repeat family.</text>
</comment>
<gene>
    <name evidence="3" type="ORF">LCGC14_2437930</name>
</gene>
<dbReference type="GO" id="GO:0008374">
    <property type="term" value="F:O-acyltransferase activity"/>
    <property type="evidence" value="ECO:0007669"/>
    <property type="project" value="TreeGrafter"/>
</dbReference>
<evidence type="ECO:0000256" key="2">
    <source>
        <dbReference type="ARBA" id="ARBA00022679"/>
    </source>
</evidence>
<accession>A0A0F9EDU0</accession>
<evidence type="ECO:0000256" key="1">
    <source>
        <dbReference type="ARBA" id="ARBA00007274"/>
    </source>
</evidence>
<evidence type="ECO:0000313" key="3">
    <source>
        <dbReference type="EMBL" id="KKL22188.1"/>
    </source>
</evidence>
<name>A0A0F9EDU0_9ZZZZ</name>
<dbReference type="InterPro" id="IPR051159">
    <property type="entry name" value="Hexapeptide_acetyltransf"/>
</dbReference>
<dbReference type="Pfam" id="PF14602">
    <property type="entry name" value="Hexapep_2"/>
    <property type="match status" value="1"/>
</dbReference>
<dbReference type="PANTHER" id="PTHR23416">
    <property type="entry name" value="SIALIC ACID SYNTHASE-RELATED"/>
    <property type="match status" value="1"/>
</dbReference>
<comment type="caution">
    <text evidence="3">The sequence shown here is derived from an EMBL/GenBank/DDBJ whole genome shotgun (WGS) entry which is preliminary data.</text>
</comment>
<dbReference type="Gene3D" id="2.160.10.10">
    <property type="entry name" value="Hexapeptide repeat proteins"/>
    <property type="match status" value="1"/>
</dbReference>
<dbReference type="InterPro" id="IPR001451">
    <property type="entry name" value="Hexapep"/>
</dbReference>
<keyword evidence="2" id="KW-0808">Transferase</keyword>
<dbReference type="SUPFAM" id="SSF51161">
    <property type="entry name" value="Trimeric LpxA-like enzymes"/>
    <property type="match status" value="1"/>
</dbReference>
<protein>
    <recommendedName>
        <fullName evidence="4">Acetyltransferase</fullName>
    </recommendedName>
</protein>